<reference evidence="8 9" key="1">
    <citation type="submission" date="2022-02" db="EMBL/GenBank/DDBJ databases">
        <authorList>
            <person name="Zhuang L."/>
        </authorList>
    </citation>
    <scope>NUCLEOTIDE SEQUENCE [LARGE SCALE GENOMIC DNA]</scope>
    <source>
        <strain evidence="8 9">C32</strain>
    </source>
</reference>
<keyword evidence="9" id="KW-1185">Reference proteome</keyword>
<gene>
    <name evidence="8" type="ORF">L9G74_02185</name>
</gene>
<dbReference type="PIRSF" id="PIRSF005427">
    <property type="entry name" value="RseB"/>
    <property type="match status" value="1"/>
</dbReference>
<evidence type="ECO:0000256" key="1">
    <source>
        <dbReference type="ARBA" id="ARBA00004418"/>
    </source>
</evidence>
<dbReference type="Gene3D" id="3.30.200.100">
    <property type="entry name" value="MucB/RseB, C-terminal domain"/>
    <property type="match status" value="1"/>
</dbReference>
<dbReference type="InterPro" id="IPR033434">
    <property type="entry name" value="MucB/RseB_N"/>
</dbReference>
<feature type="chain" id="PRO_5046506671" evidence="5">
    <location>
        <begin position="18"/>
        <end position="311"/>
    </location>
</feature>
<evidence type="ECO:0000256" key="2">
    <source>
        <dbReference type="ARBA" id="ARBA00008150"/>
    </source>
</evidence>
<proteinExistence type="inferred from homology"/>
<dbReference type="Pfam" id="PF17188">
    <property type="entry name" value="MucB_RseB_C"/>
    <property type="match status" value="1"/>
</dbReference>
<dbReference type="PANTHER" id="PTHR38782:SF1">
    <property type="entry name" value="SIGMA-E FACTOR REGULATORY PROTEIN RSEB"/>
    <property type="match status" value="1"/>
</dbReference>
<evidence type="ECO:0000256" key="5">
    <source>
        <dbReference type="SAM" id="SignalP"/>
    </source>
</evidence>
<organism evidence="8 9">
    <name type="scientific">Shewanella electrica</name>
    <dbReference type="NCBI Taxonomy" id="515560"/>
    <lineage>
        <taxon>Bacteria</taxon>
        <taxon>Pseudomonadati</taxon>
        <taxon>Pseudomonadota</taxon>
        <taxon>Gammaproteobacteria</taxon>
        <taxon>Alteromonadales</taxon>
        <taxon>Shewanellaceae</taxon>
        <taxon>Shewanella</taxon>
    </lineage>
</organism>
<dbReference type="Pfam" id="PF03888">
    <property type="entry name" value="MucB_RseB"/>
    <property type="match status" value="1"/>
</dbReference>
<evidence type="ECO:0000259" key="7">
    <source>
        <dbReference type="Pfam" id="PF17188"/>
    </source>
</evidence>
<dbReference type="PANTHER" id="PTHR38782">
    <property type="match status" value="1"/>
</dbReference>
<feature type="signal peptide" evidence="5">
    <location>
        <begin position="1"/>
        <end position="17"/>
    </location>
</feature>
<dbReference type="Proteomes" id="UP001201549">
    <property type="component" value="Unassembled WGS sequence"/>
</dbReference>
<evidence type="ECO:0000313" key="8">
    <source>
        <dbReference type="EMBL" id="MCS4555239.1"/>
    </source>
</evidence>
<dbReference type="InterPro" id="IPR038484">
    <property type="entry name" value="MucB/RseB_C_sf"/>
</dbReference>
<dbReference type="RefSeq" id="WP_238894636.1">
    <property type="nucleotide sequence ID" value="NZ_JAKOGG010000001.1"/>
</dbReference>
<dbReference type="CDD" id="cd16327">
    <property type="entry name" value="RseB"/>
    <property type="match status" value="1"/>
</dbReference>
<comment type="subcellular location">
    <subcellularLocation>
        <location evidence="1">Periplasm</location>
    </subcellularLocation>
</comment>
<keyword evidence="4" id="KW-0574">Periplasm</keyword>
<feature type="domain" description="MucB/RseB N-terminal" evidence="6">
    <location>
        <begin position="23"/>
        <end position="184"/>
    </location>
</feature>
<feature type="domain" description="MucB/RseB C-terminal" evidence="7">
    <location>
        <begin position="212"/>
        <end position="309"/>
    </location>
</feature>
<name>A0ABT2FG18_9GAMM</name>
<comment type="similarity">
    <text evidence="2">Belongs to the RseB family.</text>
</comment>
<dbReference type="InterPro" id="IPR005588">
    <property type="entry name" value="MucB_RseB"/>
</dbReference>
<evidence type="ECO:0000256" key="4">
    <source>
        <dbReference type="ARBA" id="ARBA00022764"/>
    </source>
</evidence>
<sequence>MRAVILSFIFLVVPAFAQEQLTAKAWLENMSQALHQKQFKLSVIQLQADEIRPIIYMHGVVDNTEVAFLEHLNGPKKNAIRVGNTVTYLEHEQQAYSIRANRIPGVLPEALAGDINELEAGYQFVVGGRTRLAGRVGQMIRFMPRDDYRYQAAVWIDMETYLPLRYDVITQDNKLLEQVLAIELFDFDEPPSLIKEAYKQPWPEAMSPSERQDGQNWQFDWLPAGFKVIVRDYHRLFNSSQAVEYVALTDGLSNISVYIARKGDTSLPDELITRNGIAMVTRDAGKQVEVVAIGKVPKSALERIAESIKLK</sequence>
<dbReference type="InterPro" id="IPR033436">
    <property type="entry name" value="MucB/RseB_C"/>
</dbReference>
<evidence type="ECO:0000313" key="9">
    <source>
        <dbReference type="Proteomes" id="UP001201549"/>
    </source>
</evidence>
<protein>
    <submittedName>
        <fullName evidence="8">MucB/RseB C-terminal domain-containing protein</fullName>
    </submittedName>
</protein>
<evidence type="ECO:0000259" key="6">
    <source>
        <dbReference type="Pfam" id="PF03888"/>
    </source>
</evidence>
<reference evidence="9" key="2">
    <citation type="submission" date="2023-07" db="EMBL/GenBank/DDBJ databases">
        <title>Shewanella mangrovi sp. nov., an acetaldehyde- degrading bacterium isolated from mangrove sediment.</title>
        <authorList>
            <person name="Liu Y."/>
        </authorList>
    </citation>
    <scope>NUCLEOTIDE SEQUENCE [LARGE SCALE GENOMIC DNA]</scope>
    <source>
        <strain evidence="9">C32</strain>
    </source>
</reference>
<dbReference type="Gene3D" id="2.50.20.10">
    <property type="entry name" value="Lipoprotein localisation LolA/LolB/LppX"/>
    <property type="match status" value="1"/>
</dbReference>
<accession>A0ABT2FG18</accession>
<evidence type="ECO:0000256" key="3">
    <source>
        <dbReference type="ARBA" id="ARBA00022729"/>
    </source>
</evidence>
<keyword evidence="3 5" id="KW-0732">Signal</keyword>
<dbReference type="EMBL" id="JAKOGG010000001">
    <property type="protein sequence ID" value="MCS4555239.1"/>
    <property type="molecule type" value="Genomic_DNA"/>
</dbReference>
<comment type="caution">
    <text evidence="8">The sequence shown here is derived from an EMBL/GenBank/DDBJ whole genome shotgun (WGS) entry which is preliminary data.</text>
</comment>